<keyword evidence="5 7" id="KW-1133">Transmembrane helix</keyword>
<dbReference type="GO" id="GO:0005886">
    <property type="term" value="C:plasma membrane"/>
    <property type="evidence" value="ECO:0007669"/>
    <property type="project" value="TreeGrafter"/>
</dbReference>
<dbReference type="EMBL" id="JABWDY010031666">
    <property type="protein sequence ID" value="KAF5184730.1"/>
    <property type="molecule type" value="Genomic_DNA"/>
</dbReference>
<dbReference type="PANTHER" id="PTHR10332">
    <property type="entry name" value="EQUILIBRATIVE NUCLEOSIDE TRANSPORTER"/>
    <property type="match status" value="1"/>
</dbReference>
<dbReference type="OrthoDB" id="1745354at2759"/>
<evidence type="ECO:0000256" key="6">
    <source>
        <dbReference type="ARBA" id="ARBA00023136"/>
    </source>
</evidence>
<comment type="similarity">
    <text evidence="2">Belongs to the SLC29A/ENT transporter (TC 2.A.57) family.</text>
</comment>
<dbReference type="GO" id="GO:0005337">
    <property type="term" value="F:nucleoside transmembrane transporter activity"/>
    <property type="evidence" value="ECO:0007669"/>
    <property type="project" value="InterPro"/>
</dbReference>
<accession>A0A7J6VKT3</accession>
<evidence type="ECO:0000256" key="2">
    <source>
        <dbReference type="ARBA" id="ARBA00007965"/>
    </source>
</evidence>
<name>A0A7J6VKT3_THATH</name>
<keyword evidence="6 7" id="KW-0472">Membrane</keyword>
<dbReference type="PANTHER" id="PTHR10332:SF30">
    <property type="entry name" value="EQUILIBRATIVE NUCLEOTIDE TRANSPORTER 2"/>
    <property type="match status" value="1"/>
</dbReference>
<evidence type="ECO:0000256" key="7">
    <source>
        <dbReference type="SAM" id="Phobius"/>
    </source>
</evidence>
<evidence type="ECO:0000313" key="8">
    <source>
        <dbReference type="EMBL" id="KAF5184730.1"/>
    </source>
</evidence>
<reference evidence="8 9" key="1">
    <citation type="submission" date="2020-06" db="EMBL/GenBank/DDBJ databases">
        <title>Transcriptomic and genomic resources for Thalictrum thalictroides and T. hernandezii: Facilitating candidate gene discovery in an emerging model plant lineage.</title>
        <authorList>
            <person name="Arias T."/>
            <person name="Riano-Pachon D.M."/>
            <person name="Di Stilio V.S."/>
        </authorList>
    </citation>
    <scope>NUCLEOTIDE SEQUENCE [LARGE SCALE GENOMIC DNA]</scope>
    <source>
        <strain evidence="9">cv. WT478/WT964</strain>
        <tissue evidence="8">Leaves</tissue>
    </source>
</reference>
<feature type="transmembrane region" description="Helical" evidence="7">
    <location>
        <begin position="44"/>
        <end position="65"/>
    </location>
</feature>
<evidence type="ECO:0000256" key="4">
    <source>
        <dbReference type="ARBA" id="ARBA00022692"/>
    </source>
</evidence>
<evidence type="ECO:0000256" key="5">
    <source>
        <dbReference type="ARBA" id="ARBA00022989"/>
    </source>
</evidence>
<keyword evidence="4 7" id="KW-0812">Transmembrane</keyword>
<organism evidence="8 9">
    <name type="scientific">Thalictrum thalictroides</name>
    <name type="common">Rue-anemone</name>
    <name type="synonym">Anemone thalictroides</name>
    <dbReference type="NCBI Taxonomy" id="46969"/>
    <lineage>
        <taxon>Eukaryota</taxon>
        <taxon>Viridiplantae</taxon>
        <taxon>Streptophyta</taxon>
        <taxon>Embryophyta</taxon>
        <taxon>Tracheophyta</taxon>
        <taxon>Spermatophyta</taxon>
        <taxon>Magnoliopsida</taxon>
        <taxon>Ranunculales</taxon>
        <taxon>Ranunculaceae</taxon>
        <taxon>Thalictroideae</taxon>
        <taxon>Thalictrum</taxon>
    </lineage>
</organism>
<sequence length="94" mass="10049">MCPEFVQSFLTGVAASGALTSCLKLVTKAAFEGSKDGLRKGALMFLAIFTFFEFLCVLLYAYMFAKLPIVNYHRPKAASEGSKTVSADLVAGGI</sequence>
<protein>
    <submittedName>
        <fullName evidence="8">Equilibrative nucleotide transporter 3-like</fullName>
    </submittedName>
</protein>
<evidence type="ECO:0000313" key="9">
    <source>
        <dbReference type="Proteomes" id="UP000554482"/>
    </source>
</evidence>
<gene>
    <name evidence="8" type="ORF">FRX31_025682</name>
</gene>
<evidence type="ECO:0000256" key="1">
    <source>
        <dbReference type="ARBA" id="ARBA00004141"/>
    </source>
</evidence>
<proteinExistence type="inferred from homology"/>
<keyword evidence="9" id="KW-1185">Reference proteome</keyword>
<comment type="subcellular location">
    <subcellularLocation>
        <location evidence="1">Membrane</location>
        <topology evidence="1">Multi-pass membrane protein</topology>
    </subcellularLocation>
</comment>
<dbReference type="Proteomes" id="UP000554482">
    <property type="component" value="Unassembled WGS sequence"/>
</dbReference>
<dbReference type="InterPro" id="IPR002259">
    <property type="entry name" value="Eqnu_transpt"/>
</dbReference>
<dbReference type="AlphaFoldDB" id="A0A7J6VKT3"/>
<evidence type="ECO:0000256" key="3">
    <source>
        <dbReference type="ARBA" id="ARBA00022448"/>
    </source>
</evidence>
<comment type="caution">
    <text evidence="8">The sequence shown here is derived from an EMBL/GenBank/DDBJ whole genome shotgun (WGS) entry which is preliminary data.</text>
</comment>
<keyword evidence="3" id="KW-0813">Transport</keyword>